<dbReference type="HOGENOM" id="CLU_1101001_0_0_2"/>
<dbReference type="AlphaFoldDB" id="E1QQ26"/>
<sequence>MKTPLLITAILVIIIIAGAVTYLAVSVNGGPESALMNARELFMRNVTVTYKFVISSTLVINNNEFPGIPGVPFQTGPLMGIVTISRTPINDATVINGTFSFRHFMGSGINFNVALWRYDNELCYAMELNFMGPQTTTHCIPYVNLTKYVILALNESKYVGKGTWNGKTTYCFTATLTLTPTQGGLQGFPMIMNITELCILSNGVPTNMTIYLYPAYQSEFGGMFMNINMTLISYSFTFNQREFMKITRGLIP</sequence>
<name>E1QQ26_VULDI</name>
<gene>
    <name evidence="1" type="ordered locus">Vdis_1009</name>
</gene>
<dbReference type="EMBL" id="CP002100">
    <property type="protein sequence ID" value="ADN50398.1"/>
    <property type="molecule type" value="Genomic_DNA"/>
</dbReference>
<evidence type="ECO:0000313" key="1">
    <source>
        <dbReference type="EMBL" id="ADN50398.1"/>
    </source>
</evidence>
<dbReference type="KEGG" id="vdi:Vdis_1009"/>
<organism evidence="1 2">
    <name type="scientific">Vulcanisaeta distributa (strain DSM 14429 / JCM 11212 / NBRC 100878 / IC-017)</name>
    <dbReference type="NCBI Taxonomy" id="572478"/>
    <lineage>
        <taxon>Archaea</taxon>
        <taxon>Thermoproteota</taxon>
        <taxon>Thermoprotei</taxon>
        <taxon>Thermoproteales</taxon>
        <taxon>Thermoproteaceae</taxon>
        <taxon>Vulcanisaeta</taxon>
    </lineage>
</organism>
<keyword evidence="2" id="KW-1185">Reference proteome</keyword>
<dbReference type="STRING" id="572478.Vdis_1009"/>
<dbReference type="GeneID" id="9751939"/>
<reference evidence="1 2" key="1">
    <citation type="journal article" date="2010" name="Stand. Genomic Sci.">
        <title>Complete genome sequence of Vulcanisaeta distributa type strain (IC-017).</title>
        <authorList>
            <person name="Mavromatis K."/>
            <person name="Sikorski J."/>
            <person name="Pabst E."/>
            <person name="Teshima H."/>
            <person name="Lapidus A."/>
            <person name="Lucas S."/>
            <person name="Nolan M."/>
            <person name="Glavina Del Rio T."/>
            <person name="Cheng J.F."/>
            <person name="Bruce D."/>
            <person name="Goodwin L."/>
            <person name="Pitluck S."/>
            <person name="Liolios K."/>
            <person name="Ivanova N."/>
            <person name="Mikhailova N."/>
            <person name="Pati A."/>
            <person name="Chen A."/>
            <person name="Palaniappan K."/>
            <person name="Land M."/>
            <person name="Hauser L."/>
            <person name="Chang Y.J."/>
            <person name="Jeffries C.D."/>
            <person name="Rohde M."/>
            <person name="Spring S."/>
            <person name="Goker M."/>
            <person name="Wirth R."/>
            <person name="Woyke T."/>
            <person name="Bristow J."/>
            <person name="Eisen J.A."/>
            <person name="Markowitz V."/>
            <person name="Hugenholtz P."/>
            <person name="Klenk H.P."/>
            <person name="Kyrpides N.C."/>
        </authorList>
    </citation>
    <scope>NUCLEOTIDE SEQUENCE [LARGE SCALE GENOMIC DNA]</scope>
    <source>
        <strain evidence="2">DSM 14429 / JCM 11212 / NBRC 100878 / IC-017</strain>
    </source>
</reference>
<accession>E1QQ26</accession>
<proteinExistence type="predicted"/>
<dbReference type="RefSeq" id="WP_013336123.1">
    <property type="nucleotide sequence ID" value="NC_014537.1"/>
</dbReference>
<dbReference type="Proteomes" id="UP000006681">
    <property type="component" value="Chromosome"/>
</dbReference>
<reference evidence="2" key="2">
    <citation type="journal article" date="2010" name="Stand. Genomic Sci.">
        <title>Complete genome sequence of Vulcanisaeta distributa type strain (IC-017T).</title>
        <authorList>
            <person name="Mavromatis K."/>
            <person name="Sikorski J."/>
            <person name="Pabst E."/>
            <person name="Teshima H."/>
            <person name="Lapidus A."/>
            <person name="Lucas S."/>
            <person name="Nolan M."/>
            <person name="Glavina Del Rio T."/>
            <person name="Cheng J."/>
            <person name="Bruce D."/>
            <person name="Goodwin L."/>
            <person name="Pitluck S."/>
            <person name="Liolios K."/>
            <person name="Ivanova N."/>
            <person name="Mikhailova N."/>
            <person name="Pati A."/>
            <person name="Chen A."/>
            <person name="Palaniappan K."/>
            <person name="Land M."/>
            <person name="Hauser L."/>
            <person name="Chang Y."/>
            <person name="Jeffries C."/>
            <person name="Rohde M."/>
            <person name="Spring S."/>
            <person name="Goker M."/>
            <person name="Wirth R."/>
            <person name="Woyke T."/>
            <person name="Bristow J."/>
            <person name="Eisen J."/>
            <person name="Markowitz V."/>
            <person name="Hugenholtz P."/>
            <person name="Klenk H."/>
            <person name="Kyrpides N."/>
        </authorList>
    </citation>
    <scope>NUCLEOTIDE SEQUENCE [LARGE SCALE GENOMIC DNA]</scope>
    <source>
        <strain evidence="2">DSM 14429 / JCM 11212 / NBRC 100878 / IC-017</strain>
    </source>
</reference>
<protein>
    <submittedName>
        <fullName evidence="1">Uncharacterized protein</fullName>
    </submittedName>
</protein>
<evidence type="ECO:0000313" key="2">
    <source>
        <dbReference type="Proteomes" id="UP000006681"/>
    </source>
</evidence>
<dbReference type="eggNOG" id="arCOG13831">
    <property type="taxonomic scope" value="Archaea"/>
</dbReference>